<evidence type="ECO:0000313" key="3">
    <source>
        <dbReference type="EMBL" id="RZC65347.1"/>
    </source>
</evidence>
<dbReference type="GO" id="GO:0004523">
    <property type="term" value="F:RNA-DNA hybrid ribonuclease activity"/>
    <property type="evidence" value="ECO:0007669"/>
    <property type="project" value="InterPro"/>
</dbReference>
<dbReference type="AlphaFoldDB" id="A0A4Y7JXC7"/>
<sequence length="109" mass="12298">MCVIFNEVLGADHLESLAVFEGMQWALQLGLKNIIIKLDYQSLIPAIQRVASDIPWDLRGIVEDIILIIALQKGKPKVKDQEKEAKDQVKEAKDQVKEAKDQEKESKGD</sequence>
<proteinExistence type="predicted"/>
<dbReference type="Gramene" id="RZC65347">
    <property type="protein sequence ID" value="RZC65347"/>
    <property type="gene ID" value="C5167_009047"/>
</dbReference>
<feature type="domain" description="RNase H type-1" evidence="2">
    <location>
        <begin position="12"/>
        <end position="66"/>
    </location>
</feature>
<dbReference type="InterPro" id="IPR002156">
    <property type="entry name" value="RNaseH_domain"/>
</dbReference>
<organism evidence="3 4">
    <name type="scientific">Papaver somniferum</name>
    <name type="common">Opium poppy</name>
    <dbReference type="NCBI Taxonomy" id="3469"/>
    <lineage>
        <taxon>Eukaryota</taxon>
        <taxon>Viridiplantae</taxon>
        <taxon>Streptophyta</taxon>
        <taxon>Embryophyta</taxon>
        <taxon>Tracheophyta</taxon>
        <taxon>Spermatophyta</taxon>
        <taxon>Magnoliopsida</taxon>
        <taxon>Ranunculales</taxon>
        <taxon>Papaveraceae</taxon>
        <taxon>Papaveroideae</taxon>
        <taxon>Papaver</taxon>
    </lineage>
</organism>
<gene>
    <name evidence="3" type="ORF">C5167_009047</name>
</gene>
<dbReference type="EMBL" id="CM010720">
    <property type="protein sequence ID" value="RZC65347.1"/>
    <property type="molecule type" value="Genomic_DNA"/>
</dbReference>
<name>A0A4Y7JXC7_PAPSO</name>
<evidence type="ECO:0000313" key="4">
    <source>
        <dbReference type="Proteomes" id="UP000316621"/>
    </source>
</evidence>
<keyword evidence="4" id="KW-1185">Reference proteome</keyword>
<dbReference type="Proteomes" id="UP000316621">
    <property type="component" value="Chromosome 6"/>
</dbReference>
<feature type="region of interest" description="Disordered" evidence="1">
    <location>
        <begin position="74"/>
        <end position="109"/>
    </location>
</feature>
<protein>
    <recommendedName>
        <fullName evidence="2">RNase H type-1 domain-containing protein</fullName>
    </recommendedName>
</protein>
<dbReference type="GO" id="GO:0003676">
    <property type="term" value="F:nucleic acid binding"/>
    <property type="evidence" value="ECO:0007669"/>
    <property type="project" value="InterPro"/>
</dbReference>
<feature type="compositionally biased region" description="Basic and acidic residues" evidence="1">
    <location>
        <begin position="77"/>
        <end position="109"/>
    </location>
</feature>
<accession>A0A4Y7JXC7</accession>
<dbReference type="Pfam" id="PF13456">
    <property type="entry name" value="RVT_3"/>
    <property type="match status" value="1"/>
</dbReference>
<reference evidence="3 4" key="1">
    <citation type="journal article" date="2018" name="Science">
        <title>The opium poppy genome and morphinan production.</title>
        <authorList>
            <person name="Guo L."/>
            <person name="Winzer T."/>
            <person name="Yang X."/>
            <person name="Li Y."/>
            <person name="Ning Z."/>
            <person name="He Z."/>
            <person name="Teodor R."/>
            <person name="Lu Y."/>
            <person name="Bowser T.A."/>
            <person name="Graham I.A."/>
            <person name="Ye K."/>
        </authorList>
    </citation>
    <scope>NUCLEOTIDE SEQUENCE [LARGE SCALE GENOMIC DNA]</scope>
    <source>
        <strain evidence="4">cv. HN1</strain>
        <tissue evidence="3">Leaves</tissue>
    </source>
</reference>
<evidence type="ECO:0000259" key="2">
    <source>
        <dbReference type="Pfam" id="PF13456"/>
    </source>
</evidence>
<evidence type="ECO:0000256" key="1">
    <source>
        <dbReference type="SAM" id="MobiDB-lite"/>
    </source>
</evidence>